<dbReference type="SMART" id="SM00422">
    <property type="entry name" value="HTH_MERR"/>
    <property type="match status" value="1"/>
</dbReference>
<feature type="domain" description="HTH merR-type" evidence="6">
    <location>
        <begin position="12"/>
        <end position="81"/>
    </location>
</feature>
<reference evidence="7 10" key="2">
    <citation type="submission" date="2021-01" db="EMBL/GenBank/DDBJ databases">
        <title>Whole genome shotgun sequence of Cellulomonas oligotrophica NBRC 109435.</title>
        <authorList>
            <person name="Komaki H."/>
            <person name="Tamura T."/>
        </authorList>
    </citation>
    <scope>NUCLEOTIDE SEQUENCE [LARGE SCALE GENOMIC DNA]</scope>
    <source>
        <strain evidence="7 10">NBRC 109435</strain>
    </source>
</reference>
<dbReference type="Pfam" id="PF07739">
    <property type="entry name" value="TipAS"/>
    <property type="match status" value="1"/>
</dbReference>
<dbReference type="InterPro" id="IPR009061">
    <property type="entry name" value="DNA-bd_dom_put_sf"/>
</dbReference>
<dbReference type="SUPFAM" id="SSF46955">
    <property type="entry name" value="Putative DNA-binding domain"/>
    <property type="match status" value="1"/>
</dbReference>
<dbReference type="PANTHER" id="PTHR30204">
    <property type="entry name" value="REDOX-CYCLING DRUG-SENSING TRANSCRIPTIONAL ACTIVATOR SOXR"/>
    <property type="match status" value="1"/>
</dbReference>
<dbReference type="Gene3D" id="1.10.490.50">
    <property type="entry name" value="Antibiotic binding domain of TipA-like multidrug resistance regulators"/>
    <property type="match status" value="1"/>
</dbReference>
<dbReference type="CDD" id="cd01106">
    <property type="entry name" value="HTH_TipAL-Mta"/>
    <property type="match status" value="1"/>
</dbReference>
<feature type="coiled-coil region" evidence="5">
    <location>
        <begin position="92"/>
        <end position="119"/>
    </location>
</feature>
<dbReference type="AlphaFoldDB" id="A0A7Y9K091"/>
<dbReference type="PRINTS" id="PR00040">
    <property type="entry name" value="HTHMERR"/>
</dbReference>
<dbReference type="Proteomes" id="UP000618382">
    <property type="component" value="Unassembled WGS sequence"/>
</dbReference>
<dbReference type="InterPro" id="IPR047057">
    <property type="entry name" value="MerR_fam"/>
</dbReference>
<dbReference type="SUPFAM" id="SSF89082">
    <property type="entry name" value="Antibiotic binding domain of TipA-like multidrug resistance regulators"/>
    <property type="match status" value="1"/>
</dbReference>
<keyword evidence="3" id="KW-0010">Activator</keyword>
<evidence type="ECO:0000313" key="8">
    <source>
        <dbReference type="EMBL" id="NYD87035.1"/>
    </source>
</evidence>
<sequence length="274" mass="29751">MDDQAAGGAVVSWTVGQVAAAAGTSVRALHHYDRIGLVRPSGRSPGGHRLYDAADLARLRRVLFYRELELPLPEIARLLADTDAAHHLRRQHAMLRARLERTRALLTAIEDELDALRSGISLTAEQQLEIFGTETFAARLARATVPGRGETRPTGTDDASGPDERLARRTAAYTEEDWRQIKTDADGAVGAFAAALDAGDPPDGPRALAAAEQHRRHLERWFFDCDHARHVQVADGYLAEPGAAPQWDAVAPGFAQYVHAAITANARHAPDRGT</sequence>
<dbReference type="PROSITE" id="PS50937">
    <property type="entry name" value="HTH_MERR_2"/>
    <property type="match status" value="1"/>
</dbReference>
<evidence type="ECO:0000256" key="3">
    <source>
        <dbReference type="ARBA" id="ARBA00023159"/>
    </source>
</evidence>
<evidence type="ECO:0000256" key="5">
    <source>
        <dbReference type="SAM" id="Coils"/>
    </source>
</evidence>
<dbReference type="EMBL" id="JACCBK010000001">
    <property type="protein sequence ID" value="NYD87035.1"/>
    <property type="molecule type" value="Genomic_DNA"/>
</dbReference>
<dbReference type="Gene3D" id="1.10.1660.10">
    <property type="match status" value="1"/>
</dbReference>
<dbReference type="GO" id="GO:0003677">
    <property type="term" value="F:DNA binding"/>
    <property type="evidence" value="ECO:0007669"/>
    <property type="project" value="UniProtKB-KW"/>
</dbReference>
<evidence type="ECO:0000256" key="1">
    <source>
        <dbReference type="ARBA" id="ARBA00023015"/>
    </source>
</evidence>
<keyword evidence="2 8" id="KW-0238">DNA-binding</keyword>
<accession>A0A7Y9K091</accession>
<dbReference type="InterPro" id="IPR012925">
    <property type="entry name" value="TipAS_dom"/>
</dbReference>
<evidence type="ECO:0000256" key="4">
    <source>
        <dbReference type="ARBA" id="ARBA00023163"/>
    </source>
</evidence>
<proteinExistence type="predicted"/>
<dbReference type="EMBL" id="BONN01000003">
    <property type="protein sequence ID" value="GIG32179.1"/>
    <property type="molecule type" value="Genomic_DNA"/>
</dbReference>
<organism evidence="8 9">
    <name type="scientific">Cellulomonas oligotrophica</name>
    <dbReference type="NCBI Taxonomy" id="931536"/>
    <lineage>
        <taxon>Bacteria</taxon>
        <taxon>Bacillati</taxon>
        <taxon>Actinomycetota</taxon>
        <taxon>Actinomycetes</taxon>
        <taxon>Micrococcales</taxon>
        <taxon>Cellulomonadaceae</taxon>
        <taxon>Cellulomonas</taxon>
    </lineage>
</organism>
<evidence type="ECO:0000313" key="10">
    <source>
        <dbReference type="Proteomes" id="UP000618382"/>
    </source>
</evidence>
<name>A0A7Y9K091_9CELL</name>
<gene>
    <name evidence="7" type="primary">tipA</name>
    <name evidence="8" type="ORF">BKA21_002584</name>
    <name evidence="7" type="ORF">Col01nite_13380</name>
</gene>
<dbReference type="PANTHER" id="PTHR30204:SF90">
    <property type="entry name" value="HTH-TYPE TRANSCRIPTIONAL ACTIVATOR MTA"/>
    <property type="match status" value="1"/>
</dbReference>
<dbReference type="Pfam" id="PF13411">
    <property type="entry name" value="MerR_1"/>
    <property type="match status" value="1"/>
</dbReference>
<keyword evidence="4" id="KW-0804">Transcription</keyword>
<dbReference type="InterPro" id="IPR000551">
    <property type="entry name" value="MerR-type_HTH_dom"/>
</dbReference>
<dbReference type="GO" id="GO:0003700">
    <property type="term" value="F:DNA-binding transcription factor activity"/>
    <property type="evidence" value="ECO:0007669"/>
    <property type="project" value="InterPro"/>
</dbReference>
<dbReference type="InterPro" id="IPR036244">
    <property type="entry name" value="TipA-like_antibiotic-bd"/>
</dbReference>
<keyword evidence="5" id="KW-0175">Coiled coil</keyword>
<keyword evidence="10" id="KW-1185">Reference proteome</keyword>
<protein>
    <submittedName>
        <fullName evidence="8">DNA-binding transcriptional MerR regulator</fullName>
    </submittedName>
    <submittedName>
        <fullName evidence="7">HTH-type transcriptional activator TipA</fullName>
    </submittedName>
</protein>
<evidence type="ECO:0000313" key="7">
    <source>
        <dbReference type="EMBL" id="GIG32179.1"/>
    </source>
</evidence>
<keyword evidence="1" id="KW-0805">Transcription regulation</keyword>
<comment type="caution">
    <text evidence="8">The sequence shown here is derived from an EMBL/GenBank/DDBJ whole genome shotgun (WGS) entry which is preliminary data.</text>
</comment>
<evidence type="ECO:0000313" key="9">
    <source>
        <dbReference type="Proteomes" id="UP000577956"/>
    </source>
</evidence>
<dbReference type="Proteomes" id="UP000577956">
    <property type="component" value="Unassembled WGS sequence"/>
</dbReference>
<evidence type="ECO:0000256" key="2">
    <source>
        <dbReference type="ARBA" id="ARBA00023125"/>
    </source>
</evidence>
<dbReference type="RefSeq" id="WP_140459505.1">
    <property type="nucleotide sequence ID" value="NZ_BAABFI010000008.1"/>
</dbReference>
<evidence type="ECO:0000259" key="6">
    <source>
        <dbReference type="PROSITE" id="PS50937"/>
    </source>
</evidence>
<reference evidence="8 9" key="1">
    <citation type="submission" date="2020-07" db="EMBL/GenBank/DDBJ databases">
        <title>Sequencing the genomes of 1000 actinobacteria strains.</title>
        <authorList>
            <person name="Klenk H.-P."/>
        </authorList>
    </citation>
    <scope>NUCLEOTIDE SEQUENCE [LARGE SCALE GENOMIC DNA]</scope>
    <source>
        <strain evidence="8 9">DSM 24482</strain>
    </source>
</reference>